<organism evidence="10 11">
    <name type="scientific">Pseudozyma antarctica</name>
    <name type="common">Yeast</name>
    <name type="synonym">Candida antarctica</name>
    <dbReference type="NCBI Taxonomy" id="84753"/>
    <lineage>
        <taxon>Eukaryota</taxon>
        <taxon>Fungi</taxon>
        <taxon>Dikarya</taxon>
        <taxon>Basidiomycota</taxon>
        <taxon>Ustilaginomycotina</taxon>
        <taxon>Ustilaginomycetes</taxon>
        <taxon>Ustilaginales</taxon>
        <taxon>Ustilaginaceae</taxon>
        <taxon>Moesziomyces</taxon>
    </lineage>
</organism>
<dbReference type="RefSeq" id="XP_014656304.1">
    <property type="nucleotide sequence ID" value="XM_014800818.1"/>
</dbReference>
<evidence type="ECO:0000256" key="8">
    <source>
        <dbReference type="ARBA" id="ARBA00023163"/>
    </source>
</evidence>
<evidence type="ECO:0000256" key="9">
    <source>
        <dbReference type="ARBA" id="ARBA00023242"/>
    </source>
</evidence>
<dbReference type="EMBL" id="DF830076">
    <property type="protein sequence ID" value="GAK65641.1"/>
    <property type="molecule type" value="Genomic_DNA"/>
</dbReference>
<dbReference type="AlphaFoldDB" id="A0A081CG45"/>
<dbReference type="OrthoDB" id="298344at2759"/>
<accession>A0A081CG45</accession>
<keyword evidence="6" id="KW-0832">Ubl conjugation</keyword>
<dbReference type="InterPro" id="IPR040221">
    <property type="entry name" value="CDCA7/CDA7L"/>
</dbReference>
<sequence>MPLRQYAKPQTPRRSPKQQDIDASQTPRRSPKQQDIDASHRSNHADRRSATHRASAHSQTSARAKLGDLVASSTHEHMLKAARRVIDLVDTSDSDAEPKPAVTTPPLPIAAAQYDDGIVTPELPPARPHSSPTTLQLSSARLSSIELVAEIKTEDDYDNVSVLSLPESPAQEPPDPLANQRPLFDPEELRVQYDELTALLETEQHSGTEDDDEDYELRRQRKLRANEALLAQLGLSAGVSASKIEDVSIDDTQHSDAHDGSNNDMKADEPPSRKRGRPKMRARTEDRPDDHQLEAAPSKRKKYDRKVKFADDGTTKSAPLAGESFVLAYIDTPPLRDRARTEFVFIRDVPDIRPEDLDRWSEADEDEQAGEDEHVQLVSDPLGGAAHGDASGLGRKKRAPQPDVLPDGTELSTCHQCRRKTADAKMRCHRMRNGAQCPLNFCRRCLTVRYNHEFDPADTSFRCPKCQGYCNCSICLRRSGFGSLLDKGKDTVLAFSKELRKLASETDLESVQGRIGALLAEERAALVTPVSARKKKVKKEASDVDPLATKSPRPRGRPRKSRTLDPEENKVLLELSSEVEPGELLSPLEIHALGVLALARHVLKLVAAQRAARPRSRLVVKLTRTKPKVAEPLEAQPQLAKPKRVSNSHDIEKDVWVRSEADFSHSESEDELGDDEEEKGATEPAFEEGRIQAFASSLVEKPMTSSVASSQSSLTSLEGLRSASSVASSQSDDEGISSSQSDAGTATRFTAFSQTVSETEPSEPHDMQQFALAVLDDTRSPDKTLQEEAVPSLIVNEALGELDDLLEPEPSLASAPLLADPVFDVTPILLAPSTGCYDPPEMHAMDQA</sequence>
<evidence type="ECO:0000256" key="7">
    <source>
        <dbReference type="ARBA" id="ARBA00023015"/>
    </source>
</evidence>
<keyword evidence="7" id="KW-0805">Transcription regulation</keyword>
<evidence type="ECO:0000256" key="4">
    <source>
        <dbReference type="ARBA" id="ARBA00022499"/>
    </source>
</evidence>
<keyword evidence="8" id="KW-0804">Transcription</keyword>
<keyword evidence="11" id="KW-1185">Reference proteome</keyword>
<dbReference type="GO" id="GO:0005737">
    <property type="term" value="C:cytoplasm"/>
    <property type="evidence" value="ECO:0007669"/>
    <property type="project" value="UniProtKB-SubCell"/>
</dbReference>
<evidence type="ECO:0000256" key="6">
    <source>
        <dbReference type="ARBA" id="ARBA00022843"/>
    </source>
</evidence>
<comment type="subcellular location">
    <subcellularLocation>
        <location evidence="2">Cytoplasm</location>
    </subcellularLocation>
    <subcellularLocation>
        <location evidence="1">Nucleus</location>
    </subcellularLocation>
</comment>
<keyword evidence="3" id="KW-0963">Cytoplasm</keyword>
<dbReference type="GO" id="GO:0006355">
    <property type="term" value="P:regulation of DNA-templated transcription"/>
    <property type="evidence" value="ECO:0007669"/>
    <property type="project" value="InterPro"/>
</dbReference>
<evidence type="ECO:0000256" key="1">
    <source>
        <dbReference type="ARBA" id="ARBA00004123"/>
    </source>
</evidence>
<keyword evidence="4" id="KW-1017">Isopeptide bond</keyword>
<dbReference type="InterPro" id="IPR018866">
    <property type="entry name" value="Znf-4CXXC_R1"/>
</dbReference>
<dbReference type="PANTHER" id="PTHR31169:SF8">
    <property type="entry name" value="ZINC-FINGER DOMAIN OF MONOAMINE-OXIDASE A REPRESSOR R1 PROTEIN"/>
    <property type="match status" value="1"/>
</dbReference>
<dbReference type="PANTHER" id="PTHR31169">
    <property type="entry name" value="OS05G0300700 PROTEIN"/>
    <property type="match status" value="1"/>
</dbReference>
<proteinExistence type="predicted"/>
<dbReference type="Pfam" id="PF10497">
    <property type="entry name" value="zf-4CXXC_R1"/>
    <property type="match status" value="1"/>
</dbReference>
<name>A0A081CG45_PSEA2</name>
<evidence type="ECO:0000256" key="2">
    <source>
        <dbReference type="ARBA" id="ARBA00004496"/>
    </source>
</evidence>
<reference evidence="11" key="1">
    <citation type="journal article" date="2014" name="Genome Announc.">
        <title>Draft Genome Sequence of the Yeast Pseudozyma antarctica Type Strain JCM10317, a Producer of the Glycolipid Biosurfactants, Mannosylerythritol Lipids.</title>
        <authorList>
            <person name="Saika A."/>
            <person name="Koike H."/>
            <person name="Hori T."/>
            <person name="Fukuoka T."/>
            <person name="Sato S."/>
            <person name="Habe H."/>
            <person name="Kitamoto D."/>
            <person name="Morita T."/>
        </authorList>
    </citation>
    <scope>NUCLEOTIDE SEQUENCE [LARGE SCALE GENOMIC DNA]</scope>
    <source>
        <strain evidence="11">JCM 10317</strain>
    </source>
</reference>
<evidence type="ECO:0000313" key="10">
    <source>
        <dbReference type="EMBL" id="GAK65641.1"/>
    </source>
</evidence>
<dbReference type="HOGENOM" id="CLU_340427_0_0_1"/>
<dbReference type="Proteomes" id="UP000053758">
    <property type="component" value="Unassembled WGS sequence"/>
</dbReference>
<protein>
    <submittedName>
        <fullName evidence="10">Uncharacterized protein</fullName>
    </submittedName>
</protein>
<gene>
    <name evidence="10" type="ORF">PAN0_009c3859</name>
</gene>
<keyword evidence="9" id="KW-0539">Nucleus</keyword>
<keyword evidence="5" id="KW-0597">Phosphoprotein</keyword>
<evidence type="ECO:0000256" key="3">
    <source>
        <dbReference type="ARBA" id="ARBA00022490"/>
    </source>
</evidence>
<dbReference type="GeneID" id="26304596"/>
<dbReference type="GO" id="GO:0005634">
    <property type="term" value="C:nucleus"/>
    <property type="evidence" value="ECO:0007669"/>
    <property type="project" value="UniProtKB-SubCell"/>
</dbReference>
<evidence type="ECO:0000313" key="11">
    <source>
        <dbReference type="Proteomes" id="UP000053758"/>
    </source>
</evidence>
<evidence type="ECO:0000256" key="5">
    <source>
        <dbReference type="ARBA" id="ARBA00022553"/>
    </source>
</evidence>